<proteinExistence type="predicted"/>
<keyword evidence="9" id="KW-0067">ATP-binding</keyword>
<name>C0CNR8_BLAHS</name>
<comment type="subcellular location">
    <subcellularLocation>
        <location evidence="2">Membrane</location>
    </subcellularLocation>
</comment>
<feature type="transmembrane region" description="Helical" evidence="13">
    <location>
        <begin position="48"/>
        <end position="66"/>
    </location>
</feature>
<keyword evidence="5" id="KW-0808">Transferase</keyword>
<dbReference type="AlphaFoldDB" id="C0CNR8"/>
<keyword evidence="16" id="KW-1185">Reference proteome</keyword>
<dbReference type="eggNOG" id="COG5002">
    <property type="taxonomic scope" value="Bacteria"/>
</dbReference>
<dbReference type="Gene3D" id="3.30.565.10">
    <property type="entry name" value="Histidine kinase-like ATPase, C-terminal domain"/>
    <property type="match status" value="1"/>
</dbReference>
<dbReference type="InterPro" id="IPR050351">
    <property type="entry name" value="BphY/WalK/GraS-like"/>
</dbReference>
<dbReference type="GO" id="GO:0016036">
    <property type="term" value="P:cellular response to phosphate starvation"/>
    <property type="evidence" value="ECO:0007669"/>
    <property type="project" value="TreeGrafter"/>
</dbReference>
<evidence type="ECO:0000256" key="6">
    <source>
        <dbReference type="ARBA" id="ARBA00022692"/>
    </source>
</evidence>
<dbReference type="PANTHER" id="PTHR45453">
    <property type="entry name" value="PHOSPHATE REGULON SENSOR PROTEIN PHOR"/>
    <property type="match status" value="1"/>
</dbReference>
<dbReference type="InterPro" id="IPR036890">
    <property type="entry name" value="HATPase_C_sf"/>
</dbReference>
<keyword evidence="11" id="KW-0902">Two-component regulatory system</keyword>
<reference evidence="15 16" key="2">
    <citation type="submission" date="2009-02" db="EMBL/GenBank/DDBJ databases">
        <title>Draft genome sequence of Blautia hydrogenotrophica DSM 10507 (Ruminococcus hydrogenotrophicus DSM 10507).</title>
        <authorList>
            <person name="Sudarsanam P."/>
            <person name="Ley R."/>
            <person name="Guruge J."/>
            <person name="Turnbaugh P.J."/>
            <person name="Mahowald M."/>
            <person name="Liep D."/>
            <person name="Gordon J."/>
        </authorList>
    </citation>
    <scope>NUCLEOTIDE SEQUENCE [LARGE SCALE GENOMIC DNA]</scope>
    <source>
        <strain evidence="16">DSM 10507 / JCM 14656 / S5a33</strain>
    </source>
</reference>
<dbReference type="Pfam" id="PF00512">
    <property type="entry name" value="HisKA"/>
    <property type="match status" value="1"/>
</dbReference>
<evidence type="ECO:0000313" key="16">
    <source>
        <dbReference type="Proteomes" id="UP000003100"/>
    </source>
</evidence>
<gene>
    <name evidence="15" type="ORF">RUMHYD_02511</name>
</gene>
<dbReference type="SUPFAM" id="SSF47384">
    <property type="entry name" value="Homodimeric domain of signal transducing histidine kinase"/>
    <property type="match status" value="1"/>
</dbReference>
<evidence type="ECO:0000256" key="13">
    <source>
        <dbReference type="SAM" id="Phobius"/>
    </source>
</evidence>
<evidence type="ECO:0000256" key="10">
    <source>
        <dbReference type="ARBA" id="ARBA00022989"/>
    </source>
</evidence>
<dbReference type="FunFam" id="3.30.565.10:FF:000013">
    <property type="entry name" value="Two-component sensor histidine kinase"/>
    <property type="match status" value="1"/>
</dbReference>
<reference evidence="15 16" key="1">
    <citation type="submission" date="2009-01" db="EMBL/GenBank/DDBJ databases">
        <authorList>
            <person name="Fulton L."/>
            <person name="Clifton S."/>
            <person name="Fulton B."/>
            <person name="Xu J."/>
            <person name="Minx P."/>
            <person name="Pepin K.H."/>
            <person name="Johnson M."/>
            <person name="Bhonagiri V."/>
            <person name="Nash W.E."/>
            <person name="Mardis E.R."/>
            <person name="Wilson R.K."/>
        </authorList>
    </citation>
    <scope>NUCLEOTIDE SEQUENCE [LARGE SCALE GENOMIC DNA]</scope>
    <source>
        <strain evidence="16">DSM 10507 / JCM 14656 / S5a33</strain>
    </source>
</reference>
<evidence type="ECO:0000256" key="3">
    <source>
        <dbReference type="ARBA" id="ARBA00012438"/>
    </source>
</evidence>
<dbReference type="PRINTS" id="PR00344">
    <property type="entry name" value="BCTRLSENSOR"/>
</dbReference>
<evidence type="ECO:0000256" key="5">
    <source>
        <dbReference type="ARBA" id="ARBA00022679"/>
    </source>
</evidence>
<evidence type="ECO:0000256" key="4">
    <source>
        <dbReference type="ARBA" id="ARBA00022553"/>
    </source>
</evidence>
<dbReference type="SUPFAM" id="SSF55874">
    <property type="entry name" value="ATPase domain of HSP90 chaperone/DNA topoisomerase II/histidine kinase"/>
    <property type="match status" value="1"/>
</dbReference>
<keyword evidence="10 13" id="KW-1133">Transmembrane helix</keyword>
<dbReference type="GO" id="GO:0000155">
    <property type="term" value="F:phosphorelay sensor kinase activity"/>
    <property type="evidence" value="ECO:0007669"/>
    <property type="project" value="InterPro"/>
</dbReference>
<dbReference type="InterPro" id="IPR003661">
    <property type="entry name" value="HisK_dim/P_dom"/>
</dbReference>
<evidence type="ECO:0000256" key="7">
    <source>
        <dbReference type="ARBA" id="ARBA00022741"/>
    </source>
</evidence>
<accession>C0CNR8</accession>
<keyword evidence="6 13" id="KW-0812">Transmembrane</keyword>
<keyword evidence="12 13" id="KW-0472">Membrane</keyword>
<evidence type="ECO:0000256" key="9">
    <source>
        <dbReference type="ARBA" id="ARBA00022840"/>
    </source>
</evidence>
<dbReference type="InterPro" id="IPR004358">
    <property type="entry name" value="Sig_transdc_His_kin-like_C"/>
</dbReference>
<comment type="catalytic activity">
    <reaction evidence="1">
        <text>ATP + protein L-histidine = ADP + protein N-phospho-L-histidine.</text>
        <dbReference type="EC" id="2.7.13.3"/>
    </reaction>
</comment>
<dbReference type="EC" id="2.7.13.3" evidence="3"/>
<dbReference type="GO" id="GO:0004721">
    <property type="term" value="F:phosphoprotein phosphatase activity"/>
    <property type="evidence" value="ECO:0007669"/>
    <property type="project" value="TreeGrafter"/>
</dbReference>
<dbReference type="EMBL" id="ACBZ01000137">
    <property type="protein sequence ID" value="EEG48573.1"/>
    <property type="molecule type" value="Genomic_DNA"/>
</dbReference>
<dbReference type="PROSITE" id="PS50109">
    <property type="entry name" value="HIS_KIN"/>
    <property type="match status" value="1"/>
</dbReference>
<keyword evidence="7" id="KW-0547">Nucleotide-binding</keyword>
<evidence type="ECO:0000256" key="11">
    <source>
        <dbReference type="ARBA" id="ARBA00023012"/>
    </source>
</evidence>
<dbReference type="GO" id="GO:0005886">
    <property type="term" value="C:plasma membrane"/>
    <property type="evidence" value="ECO:0007669"/>
    <property type="project" value="TreeGrafter"/>
</dbReference>
<organism evidence="15 16">
    <name type="scientific">Blautia hydrogenotrophica (strain DSM 10507 / JCM 14656 / S5a33)</name>
    <name type="common">Ruminococcus hydrogenotrophicus</name>
    <dbReference type="NCBI Taxonomy" id="476272"/>
    <lineage>
        <taxon>Bacteria</taxon>
        <taxon>Bacillati</taxon>
        <taxon>Bacillota</taxon>
        <taxon>Clostridia</taxon>
        <taxon>Lachnospirales</taxon>
        <taxon>Lachnospiraceae</taxon>
        <taxon>Blautia</taxon>
    </lineage>
</organism>
<keyword evidence="8" id="KW-0418">Kinase</keyword>
<dbReference type="CDD" id="cd00082">
    <property type="entry name" value="HisKA"/>
    <property type="match status" value="1"/>
</dbReference>
<feature type="domain" description="Histidine kinase" evidence="14">
    <location>
        <begin position="131"/>
        <end position="347"/>
    </location>
</feature>
<dbReference type="HOGENOM" id="CLU_000445_89_3_9"/>
<evidence type="ECO:0000256" key="12">
    <source>
        <dbReference type="ARBA" id="ARBA00023136"/>
    </source>
</evidence>
<dbReference type="Pfam" id="PF02518">
    <property type="entry name" value="HATPase_c"/>
    <property type="match status" value="1"/>
</dbReference>
<evidence type="ECO:0000313" key="15">
    <source>
        <dbReference type="EMBL" id="EEG48573.1"/>
    </source>
</evidence>
<dbReference type="SMART" id="SM00388">
    <property type="entry name" value="HisKA"/>
    <property type="match status" value="1"/>
</dbReference>
<protein>
    <recommendedName>
        <fullName evidence="3">histidine kinase</fullName>
        <ecNumber evidence="3">2.7.13.3</ecNumber>
    </recommendedName>
</protein>
<dbReference type="InterPro" id="IPR003594">
    <property type="entry name" value="HATPase_dom"/>
</dbReference>
<dbReference type="Gene3D" id="1.10.287.130">
    <property type="match status" value="1"/>
</dbReference>
<dbReference type="InterPro" id="IPR036097">
    <property type="entry name" value="HisK_dim/P_sf"/>
</dbReference>
<dbReference type="SMART" id="SM00387">
    <property type="entry name" value="HATPase_c"/>
    <property type="match status" value="1"/>
</dbReference>
<evidence type="ECO:0000256" key="1">
    <source>
        <dbReference type="ARBA" id="ARBA00000085"/>
    </source>
</evidence>
<dbReference type="GO" id="GO:0005524">
    <property type="term" value="F:ATP binding"/>
    <property type="evidence" value="ECO:0007669"/>
    <property type="project" value="UniProtKB-KW"/>
</dbReference>
<dbReference type="PATRIC" id="fig|476272.21.peg.647"/>
<evidence type="ECO:0000256" key="8">
    <source>
        <dbReference type="ARBA" id="ARBA00022777"/>
    </source>
</evidence>
<keyword evidence="4" id="KW-0597">Phosphoprotein</keyword>
<dbReference type="PANTHER" id="PTHR45453:SF1">
    <property type="entry name" value="PHOSPHATE REGULON SENSOR PROTEIN PHOR"/>
    <property type="match status" value="1"/>
</dbReference>
<evidence type="ECO:0000259" key="14">
    <source>
        <dbReference type="PROSITE" id="PS50109"/>
    </source>
</evidence>
<dbReference type="InterPro" id="IPR005467">
    <property type="entry name" value="His_kinase_dom"/>
</dbReference>
<evidence type="ECO:0000256" key="2">
    <source>
        <dbReference type="ARBA" id="ARBA00004370"/>
    </source>
</evidence>
<dbReference type="Proteomes" id="UP000003100">
    <property type="component" value="Unassembled WGS sequence"/>
</dbReference>
<sequence length="347" mass="39582">MEKKLCRQLFLSLSLYAALGLAVTLVLDYILALFQNPISVWLIQRIDLIYFFCLIFGFGGIFYRYWKKPWSYLNEVVQGAGRLHEQDSRPIELSAPLGEVENQMNQIKMSVLLSKQAAKMAEDKKNDLIMYLAHDIRTPLTTVIGYLSLLEEAPDMPVEQRTKYTGIALEKAERLERLINELFEITRLHARTVALKKEKLDLYCLLVQLADEFYPIISAKGNSLRLEIKEKMTVFADAEKLVRVFSNILKNAVSYSYPDTEILITADVQGDFVNVDIQNQGDQIPQERLGDIFEKFIRLDKARLSDTGGTGLGLSIAEEIIRLHGGEITVESEEKMVTFHVRLPLSD</sequence>